<dbReference type="EMBL" id="OW152816">
    <property type="protein sequence ID" value="CAH2067522.1"/>
    <property type="molecule type" value="Genomic_DNA"/>
</dbReference>
<keyword evidence="2" id="KW-1185">Reference proteome</keyword>
<reference evidence="1" key="1">
    <citation type="submission" date="2022-03" db="EMBL/GenBank/DDBJ databases">
        <authorList>
            <person name="Martin H S."/>
        </authorList>
    </citation>
    <scope>NUCLEOTIDE SEQUENCE</scope>
</reference>
<protein>
    <submittedName>
        <fullName evidence="1">Uncharacterized protein</fullName>
    </submittedName>
</protein>
<sequence length="76" mass="8700">MEHERETLADIGHPRGFPANAIGVAPKRHKATLPAHACVRHFLRLTCSLRRVNLRRDTNTTANARKLGVRKYLVRY</sequence>
<evidence type="ECO:0000313" key="2">
    <source>
        <dbReference type="Proteomes" id="UP000837857"/>
    </source>
</evidence>
<organism evidence="1 2">
    <name type="scientific">Iphiclides podalirius</name>
    <name type="common">scarce swallowtail</name>
    <dbReference type="NCBI Taxonomy" id="110791"/>
    <lineage>
        <taxon>Eukaryota</taxon>
        <taxon>Metazoa</taxon>
        <taxon>Ecdysozoa</taxon>
        <taxon>Arthropoda</taxon>
        <taxon>Hexapoda</taxon>
        <taxon>Insecta</taxon>
        <taxon>Pterygota</taxon>
        <taxon>Neoptera</taxon>
        <taxon>Endopterygota</taxon>
        <taxon>Lepidoptera</taxon>
        <taxon>Glossata</taxon>
        <taxon>Ditrysia</taxon>
        <taxon>Papilionoidea</taxon>
        <taxon>Papilionidae</taxon>
        <taxon>Papilioninae</taxon>
        <taxon>Iphiclides</taxon>
    </lineage>
</organism>
<feature type="non-terminal residue" evidence="1">
    <location>
        <position position="76"/>
    </location>
</feature>
<gene>
    <name evidence="1" type="ORF">IPOD504_LOCUS13913</name>
</gene>
<accession>A0ABN8IY75</accession>
<dbReference type="Proteomes" id="UP000837857">
    <property type="component" value="Chromosome 4"/>
</dbReference>
<name>A0ABN8IY75_9NEOP</name>
<evidence type="ECO:0000313" key="1">
    <source>
        <dbReference type="EMBL" id="CAH2067522.1"/>
    </source>
</evidence>
<proteinExistence type="predicted"/>